<evidence type="ECO:0000259" key="1">
    <source>
        <dbReference type="Pfam" id="PF04601"/>
    </source>
</evidence>
<dbReference type="PANTHER" id="PTHR31205:SF3">
    <property type="entry name" value="OS06G0161100 PROTEIN"/>
    <property type="match status" value="1"/>
</dbReference>
<comment type="caution">
    <text evidence="3">The sequence shown here is derived from an EMBL/GenBank/DDBJ whole genome shotgun (WGS) entry which is preliminary data.</text>
</comment>
<dbReference type="Gene3D" id="2.80.10.50">
    <property type="match status" value="1"/>
</dbReference>
<dbReference type="InterPro" id="IPR007679">
    <property type="entry name" value="DUF569"/>
</dbReference>
<feature type="domain" description="DUF569" evidence="2">
    <location>
        <begin position="150"/>
        <end position="229"/>
    </location>
</feature>
<evidence type="ECO:0000313" key="4">
    <source>
        <dbReference type="Proteomes" id="UP000823388"/>
    </source>
</evidence>
<accession>A0A8T0TL08</accession>
<evidence type="ECO:0000259" key="2">
    <source>
        <dbReference type="Pfam" id="PF22932"/>
    </source>
</evidence>
<dbReference type="Pfam" id="PF04601">
    <property type="entry name" value="DUF569"/>
    <property type="match status" value="1"/>
</dbReference>
<protein>
    <recommendedName>
        <fullName evidence="5">DUF569 domain-containing protein</fullName>
    </recommendedName>
</protein>
<keyword evidence="4" id="KW-1185">Reference proteome</keyword>
<feature type="domain" description="DUF569" evidence="1">
    <location>
        <begin position="1"/>
        <end position="101"/>
    </location>
</feature>
<dbReference type="CDD" id="cd23340">
    <property type="entry name" value="beta-trefoil_FSCN_ACP-like"/>
    <property type="match status" value="1"/>
</dbReference>
<dbReference type="InterPro" id="IPR054726">
    <property type="entry name" value="Ubiq_DUF569-assoc"/>
</dbReference>
<reference evidence="3" key="1">
    <citation type="submission" date="2020-05" db="EMBL/GenBank/DDBJ databases">
        <title>WGS assembly of Panicum virgatum.</title>
        <authorList>
            <person name="Lovell J.T."/>
            <person name="Jenkins J."/>
            <person name="Shu S."/>
            <person name="Juenger T.E."/>
            <person name="Schmutz J."/>
        </authorList>
    </citation>
    <scope>NUCLEOTIDE SEQUENCE</scope>
    <source>
        <strain evidence="3">AP13</strain>
    </source>
</reference>
<evidence type="ECO:0008006" key="5">
    <source>
        <dbReference type="Google" id="ProtNLM"/>
    </source>
</evidence>
<evidence type="ECO:0000313" key="3">
    <source>
        <dbReference type="EMBL" id="KAG2609594.1"/>
    </source>
</evidence>
<dbReference type="InterPro" id="IPR008999">
    <property type="entry name" value="Actin-crosslinking"/>
</dbReference>
<dbReference type="SUPFAM" id="SSF50405">
    <property type="entry name" value="Actin-crosslinking proteins"/>
    <property type="match status" value="1"/>
</dbReference>
<dbReference type="Pfam" id="PF22932">
    <property type="entry name" value="Ubiq_DUF_assoc"/>
    <property type="match status" value="1"/>
</dbReference>
<dbReference type="EMBL" id="CM029043">
    <property type="protein sequence ID" value="KAG2609594.1"/>
    <property type="molecule type" value="Genomic_DNA"/>
</dbReference>
<gene>
    <name evidence="3" type="ORF">PVAP13_4KG051900</name>
</gene>
<dbReference type="Proteomes" id="UP000823388">
    <property type="component" value="Chromosome 4K"/>
</dbReference>
<name>A0A8T0TL08_PANVG</name>
<proteinExistence type="predicted"/>
<dbReference type="AlphaFoldDB" id="A0A8T0TL08"/>
<dbReference type="PANTHER" id="PTHR31205">
    <property type="entry name" value="ACTIN CROSS-LINKING PROTEIN (DUF569)"/>
    <property type="match status" value="1"/>
</dbReference>
<organism evidence="3 4">
    <name type="scientific">Panicum virgatum</name>
    <name type="common">Blackwell switchgrass</name>
    <dbReference type="NCBI Taxonomy" id="38727"/>
    <lineage>
        <taxon>Eukaryota</taxon>
        <taxon>Viridiplantae</taxon>
        <taxon>Streptophyta</taxon>
        <taxon>Embryophyta</taxon>
        <taxon>Tracheophyta</taxon>
        <taxon>Spermatophyta</taxon>
        <taxon>Magnoliopsida</taxon>
        <taxon>Liliopsida</taxon>
        <taxon>Poales</taxon>
        <taxon>Poaceae</taxon>
        <taxon>PACMAD clade</taxon>
        <taxon>Panicoideae</taxon>
        <taxon>Panicodae</taxon>
        <taxon>Paniceae</taxon>
        <taxon>Panicinae</taxon>
        <taxon>Panicum</taxon>
        <taxon>Panicum sect. Hiantes</taxon>
    </lineage>
</organism>
<sequence length="246" mass="27855">MDLFPDRAHVRLRSAAHGTYLYADEDGVGVSFRPRRASLNTVWAVHRIERSGNSYLLLHSAAYGRYLAASPEYISYAGHGVVQCSYFNDVDQQDILWKAIRYCDEGDDLLLSNPRYGSWPILWAVEAVPARVGPPLLPPPTPQAPPAVLRRLILFMEGDDYMNINFQGTRVLFFEGRSVSQLRDELAEGLDEWHPIRITMCIWAGSHGRLTPLVTDLPFNNQTMEIVVFESWSPAAREFVYPDVDA</sequence>